<dbReference type="STRING" id="463040.CAL15_03140"/>
<keyword evidence="2" id="KW-0732">Signal</keyword>
<feature type="chain" id="PRO_5012574496" evidence="2">
    <location>
        <begin position="31"/>
        <end position="117"/>
    </location>
</feature>
<sequence>MGQTNRRASAWPSLAVLLAVSLSALQPAIADDTPEREQLAALARQLDLIDRLVEHATTTAPQARARYHFDYARLRADLKRVRTGVQDFLVPQRAQPRDPVPLAGDYLRRDEQEEPSP</sequence>
<evidence type="ECO:0000256" key="2">
    <source>
        <dbReference type="SAM" id="SignalP"/>
    </source>
</evidence>
<dbReference type="EMBL" id="CP021111">
    <property type="protein sequence ID" value="ARP93458.1"/>
    <property type="molecule type" value="Genomic_DNA"/>
</dbReference>
<protein>
    <submittedName>
        <fullName evidence="3">Raqprd family integrative conjugative element protein</fullName>
    </submittedName>
</protein>
<dbReference type="InterPro" id="IPR019110">
    <property type="entry name" value="Uncharacterised_RAQPRD"/>
</dbReference>
<dbReference type="KEGG" id="bgm:CAL15_03140"/>
<evidence type="ECO:0000256" key="1">
    <source>
        <dbReference type="SAM" id="MobiDB-lite"/>
    </source>
</evidence>
<evidence type="ECO:0000313" key="4">
    <source>
        <dbReference type="Proteomes" id="UP000194161"/>
    </source>
</evidence>
<proteinExistence type="predicted"/>
<accession>A0A1W6Z7T6</accession>
<dbReference type="Pfam" id="PF09686">
    <property type="entry name" value="Plasmid_RAQPRD"/>
    <property type="match status" value="1"/>
</dbReference>
<keyword evidence="4" id="KW-1185">Reference proteome</keyword>
<feature type="signal peptide" evidence="2">
    <location>
        <begin position="1"/>
        <end position="30"/>
    </location>
</feature>
<dbReference type="AlphaFoldDB" id="A0A1W6Z7T6"/>
<dbReference type="NCBIfam" id="TIGR01690">
    <property type="entry name" value="ICE_RAQPRD"/>
    <property type="match status" value="1"/>
</dbReference>
<name>A0A1W6Z7T6_9BORD</name>
<dbReference type="Proteomes" id="UP000194161">
    <property type="component" value="Chromosome"/>
</dbReference>
<dbReference type="OrthoDB" id="8910666at2"/>
<evidence type="ECO:0000313" key="3">
    <source>
        <dbReference type="EMBL" id="ARP93458.1"/>
    </source>
</evidence>
<feature type="region of interest" description="Disordered" evidence="1">
    <location>
        <begin position="89"/>
        <end position="117"/>
    </location>
</feature>
<organism evidence="3 4">
    <name type="scientific">Bordetella genomosp. 13</name>
    <dbReference type="NCBI Taxonomy" id="463040"/>
    <lineage>
        <taxon>Bacteria</taxon>
        <taxon>Pseudomonadati</taxon>
        <taxon>Pseudomonadota</taxon>
        <taxon>Betaproteobacteria</taxon>
        <taxon>Burkholderiales</taxon>
        <taxon>Alcaligenaceae</taxon>
        <taxon>Bordetella</taxon>
    </lineage>
</organism>
<dbReference type="RefSeq" id="WP_086077272.1">
    <property type="nucleotide sequence ID" value="NZ_CP021111.1"/>
</dbReference>
<gene>
    <name evidence="3" type="ORF">CAL15_03140</name>
</gene>
<reference evidence="3 4" key="1">
    <citation type="submission" date="2017-05" db="EMBL/GenBank/DDBJ databases">
        <title>Complete and WGS of Bordetella genogroups.</title>
        <authorList>
            <person name="Spilker T."/>
            <person name="LiPuma J."/>
        </authorList>
    </citation>
    <scope>NUCLEOTIDE SEQUENCE [LARGE SCALE GENOMIC DNA]</scope>
    <source>
        <strain evidence="3 4">AU7206</strain>
    </source>
</reference>